<dbReference type="Pfam" id="PF11901">
    <property type="entry name" value="DM9"/>
    <property type="match status" value="1"/>
</dbReference>
<dbReference type="AlphaFoldDB" id="A0A8S1DQE9"/>
<keyword evidence="2" id="KW-1185">Reference proteome</keyword>
<protein>
    <submittedName>
        <fullName evidence="1">Uncharacterized protein</fullName>
    </submittedName>
</protein>
<proteinExistence type="predicted"/>
<reference evidence="1 2" key="1">
    <citation type="submission" date="2020-04" db="EMBL/GenBank/DDBJ databases">
        <authorList>
            <person name="Alioto T."/>
            <person name="Alioto T."/>
            <person name="Gomez Garrido J."/>
        </authorList>
    </citation>
    <scope>NUCLEOTIDE SEQUENCE [LARGE SCALE GENOMIC DNA]</scope>
</reference>
<dbReference type="PANTHER" id="PTHR31649:SF1">
    <property type="entry name" value="FARNESOIC ACID O-METHYL TRANSFERASE DOMAIN-CONTAINING PROTEIN"/>
    <property type="match status" value="1"/>
</dbReference>
<comment type="caution">
    <text evidence="1">The sequence shown here is derived from an EMBL/GenBank/DDBJ whole genome shotgun (WGS) entry which is preliminary data.</text>
</comment>
<sequence>MVNWYLYRDGLEKPEFPVYGGMTEQGEPIFVARAWHKRNLLPGYALGGTGYFTFEGKVITKTEFEVLLIGDITVGTLERTLPHLRLVVGHTDKHEPLYTGLAYIHNGVQMMCGQVYKGVLSIALNGKVFTTDRDVKIIAKLS</sequence>
<dbReference type="OrthoDB" id="1925699at2759"/>
<accession>A0A8S1DQE9</accession>
<dbReference type="PANTHER" id="PTHR31649">
    <property type="entry name" value="AGAP009604-PA"/>
    <property type="match status" value="1"/>
</dbReference>
<dbReference type="SMART" id="SM00696">
    <property type="entry name" value="DM9"/>
    <property type="match status" value="1"/>
</dbReference>
<evidence type="ECO:0000313" key="1">
    <source>
        <dbReference type="EMBL" id="CAB3384296.1"/>
    </source>
</evidence>
<dbReference type="EMBL" id="CADEPI010000344">
    <property type="protein sequence ID" value="CAB3384296.1"/>
    <property type="molecule type" value="Genomic_DNA"/>
</dbReference>
<name>A0A8S1DQE9_9INSE</name>
<dbReference type="Proteomes" id="UP000494165">
    <property type="component" value="Unassembled WGS sequence"/>
</dbReference>
<evidence type="ECO:0000313" key="2">
    <source>
        <dbReference type="Proteomes" id="UP000494165"/>
    </source>
</evidence>
<dbReference type="InterPro" id="IPR006616">
    <property type="entry name" value="DM9_repeat"/>
</dbReference>
<organism evidence="1 2">
    <name type="scientific">Cloeon dipterum</name>
    <dbReference type="NCBI Taxonomy" id="197152"/>
    <lineage>
        <taxon>Eukaryota</taxon>
        <taxon>Metazoa</taxon>
        <taxon>Ecdysozoa</taxon>
        <taxon>Arthropoda</taxon>
        <taxon>Hexapoda</taxon>
        <taxon>Insecta</taxon>
        <taxon>Pterygota</taxon>
        <taxon>Palaeoptera</taxon>
        <taxon>Ephemeroptera</taxon>
        <taxon>Pisciforma</taxon>
        <taxon>Baetidae</taxon>
        <taxon>Cloeon</taxon>
    </lineage>
</organism>
<gene>
    <name evidence="1" type="ORF">CLODIP_2_CD12023</name>
</gene>